<evidence type="ECO:0000313" key="3">
    <source>
        <dbReference type="EMBL" id="EFA76215.1"/>
    </source>
</evidence>
<dbReference type="GO" id="GO:0070072">
    <property type="term" value="P:vacuolar proton-transporting V-type ATPase complex assembly"/>
    <property type="evidence" value="ECO:0007669"/>
    <property type="project" value="InterPro"/>
</dbReference>
<dbReference type="Proteomes" id="UP000001396">
    <property type="component" value="Unassembled WGS sequence"/>
</dbReference>
<dbReference type="PANTHER" id="PTHR31996:SF2">
    <property type="entry name" value="COILED-COIL DOMAIN-CONTAINING PROTEIN 115"/>
    <property type="match status" value="1"/>
</dbReference>
<dbReference type="InterPro" id="IPR040357">
    <property type="entry name" value="Vma22/CCDC115"/>
</dbReference>
<comment type="caution">
    <text evidence="3">The sequence shown here is derived from an EMBL/GenBank/DDBJ whole genome shotgun (WGS) entry which is preliminary data.</text>
</comment>
<evidence type="ECO:0000256" key="2">
    <source>
        <dbReference type="SAM" id="MobiDB-lite"/>
    </source>
</evidence>
<proteinExistence type="predicted"/>
<feature type="compositionally biased region" description="Basic and acidic residues" evidence="2">
    <location>
        <begin position="219"/>
        <end position="229"/>
    </location>
</feature>
<dbReference type="InParanoid" id="D3BPT2"/>
<accession>D3BPT2</accession>
<dbReference type="RefSeq" id="XP_020428348.1">
    <property type="nucleotide sequence ID" value="XM_020580763.1"/>
</dbReference>
<reference evidence="3 4" key="1">
    <citation type="journal article" date="2011" name="Genome Res.">
        <title>Phylogeny-wide analysis of social amoeba genomes highlights ancient origins for complex intercellular communication.</title>
        <authorList>
            <person name="Heidel A.J."/>
            <person name="Lawal H.M."/>
            <person name="Felder M."/>
            <person name="Schilde C."/>
            <person name="Helps N.R."/>
            <person name="Tunggal B."/>
            <person name="Rivero F."/>
            <person name="John U."/>
            <person name="Schleicher M."/>
            <person name="Eichinger L."/>
            <person name="Platzer M."/>
            <person name="Noegel A.A."/>
            <person name="Schaap P."/>
            <person name="Gloeckner G."/>
        </authorList>
    </citation>
    <scope>NUCLEOTIDE SEQUENCE [LARGE SCALE GENOMIC DNA]</scope>
    <source>
        <strain evidence="4">ATCC 26659 / Pp 5 / PN500</strain>
    </source>
</reference>
<dbReference type="EMBL" id="ADBJ01000047">
    <property type="protein sequence ID" value="EFA76215.1"/>
    <property type="molecule type" value="Genomic_DNA"/>
</dbReference>
<protein>
    <recommendedName>
        <fullName evidence="1">Vacuolar ATPase assembly protein VMA22</fullName>
    </recommendedName>
</protein>
<dbReference type="AlphaFoldDB" id="D3BPT2"/>
<evidence type="ECO:0000313" key="4">
    <source>
        <dbReference type="Proteomes" id="UP000001396"/>
    </source>
</evidence>
<organism evidence="3 4">
    <name type="scientific">Heterostelium pallidum (strain ATCC 26659 / Pp 5 / PN500)</name>
    <name type="common">Cellular slime mold</name>
    <name type="synonym">Polysphondylium pallidum</name>
    <dbReference type="NCBI Taxonomy" id="670386"/>
    <lineage>
        <taxon>Eukaryota</taxon>
        <taxon>Amoebozoa</taxon>
        <taxon>Evosea</taxon>
        <taxon>Eumycetozoa</taxon>
        <taxon>Dictyostelia</taxon>
        <taxon>Acytosteliales</taxon>
        <taxon>Acytosteliaceae</taxon>
        <taxon>Heterostelium</taxon>
    </lineage>
</organism>
<feature type="compositionally biased region" description="Low complexity" evidence="2">
    <location>
        <begin position="138"/>
        <end position="152"/>
    </location>
</feature>
<keyword evidence="4" id="KW-1185">Reference proteome</keyword>
<feature type="region of interest" description="Disordered" evidence="2">
    <location>
        <begin position="100"/>
        <end position="190"/>
    </location>
</feature>
<gene>
    <name evidence="3" type="ORF">PPL_09976</name>
</gene>
<feature type="compositionally biased region" description="Low complexity" evidence="2">
    <location>
        <begin position="174"/>
        <end position="190"/>
    </location>
</feature>
<sequence length="300" mass="34242">MSINPNKKKQDLERLMAKYFDEYQSLQLLRSQLNEALKTGYFLMSKSRMSMGLKSLGQLQYPENMKSSVLIKKPIDSDCYIDLTKDCYTVQTKEEIQQNHNNNNHSQHHKQQQQQTPQVLQDDDEEDNVSPFSQYNGTSSNTTASSKTATTAKKIEEDSQTRKRATATTEKSDNNNNSSNGNKSNGGMMKSTSMNRIEQLLDSATLTESFTSNGNNGRKHIDTADHTTSDDEYDDFSSDDYSDDDKDRVSQKMVSLTNRVKRQKKKSLKANPIYWFGFLTPTTLKQSQSQFNQGKKKKKN</sequence>
<evidence type="ECO:0000256" key="1">
    <source>
        <dbReference type="ARBA" id="ARBA00093634"/>
    </source>
</evidence>
<dbReference type="GeneID" id="31365448"/>
<name>D3BPT2_HETP5</name>
<dbReference type="PANTHER" id="PTHR31996">
    <property type="entry name" value="COILED-COIL DOMAIN-CONTAINING PROTEIN 115"/>
    <property type="match status" value="1"/>
</dbReference>
<feature type="region of interest" description="Disordered" evidence="2">
    <location>
        <begin position="208"/>
        <end position="251"/>
    </location>
</feature>
<feature type="compositionally biased region" description="Acidic residues" evidence="2">
    <location>
        <begin position="230"/>
        <end position="244"/>
    </location>
</feature>
<dbReference type="Pfam" id="PF21730">
    <property type="entry name" value="Vma22_CCDC115"/>
    <property type="match status" value="2"/>
</dbReference>
<dbReference type="GO" id="GO:0051082">
    <property type="term" value="F:unfolded protein binding"/>
    <property type="evidence" value="ECO:0007669"/>
    <property type="project" value="TreeGrafter"/>
</dbReference>